<dbReference type="Pfam" id="PF13181">
    <property type="entry name" value="TPR_8"/>
    <property type="match status" value="1"/>
</dbReference>
<keyword evidence="1" id="KW-0677">Repeat</keyword>
<dbReference type="PROSITE" id="PS50005">
    <property type="entry name" value="TPR"/>
    <property type="match status" value="1"/>
</dbReference>
<feature type="repeat" description="TPR" evidence="3">
    <location>
        <begin position="62"/>
        <end position="95"/>
    </location>
</feature>
<sequence>MELTEQEANQFNYNYEVAIKKMEGIVILENYRPKKIGFFEKRRAKKSIRHFENALAIFPEHFPSLFFIGKIYQRFGEYEKALLYFEKALEIEKENYNLPQEASLVAMDLNLIDKAIEYSNEALQRSPNNFALMGNHAMNLLIAGEDEIAKEIIEKAVKLEPNDSINKNIQNKINAVISKEIKRPTFKDSI</sequence>
<evidence type="ECO:0000313" key="5">
    <source>
        <dbReference type="Proteomes" id="UP000319700"/>
    </source>
</evidence>
<reference evidence="4 5" key="1">
    <citation type="journal article" date="2019" name="Environ. Microbiol.">
        <title>Species interactions and distinct microbial communities in high Arctic permafrost affected cryosols are associated with the CH4 and CO2 gas fluxes.</title>
        <authorList>
            <person name="Altshuler I."/>
            <person name="Hamel J."/>
            <person name="Turney S."/>
            <person name="Magnuson E."/>
            <person name="Levesque R."/>
            <person name="Greer C."/>
            <person name="Whyte L.G."/>
        </authorList>
    </citation>
    <scope>NUCLEOTIDE SEQUENCE [LARGE SCALE GENOMIC DNA]</scope>
    <source>
        <strain evidence="4 5">42</strain>
    </source>
</reference>
<dbReference type="PROSITE" id="PS50293">
    <property type="entry name" value="TPR_REGION"/>
    <property type="match status" value="1"/>
</dbReference>
<evidence type="ECO:0000256" key="2">
    <source>
        <dbReference type="ARBA" id="ARBA00022803"/>
    </source>
</evidence>
<dbReference type="InterPro" id="IPR019734">
    <property type="entry name" value="TPR_rpt"/>
</dbReference>
<accession>A0A502E8S5</accession>
<evidence type="ECO:0000256" key="3">
    <source>
        <dbReference type="PROSITE-ProRule" id="PRU00339"/>
    </source>
</evidence>
<keyword evidence="5" id="KW-1185">Reference proteome</keyword>
<dbReference type="PANTHER" id="PTHR44943:SF8">
    <property type="entry name" value="TPR REPEAT-CONTAINING PROTEIN MJ0263"/>
    <property type="match status" value="1"/>
</dbReference>
<dbReference type="PANTHER" id="PTHR44943">
    <property type="entry name" value="CELLULOSE SYNTHASE OPERON PROTEIN C"/>
    <property type="match status" value="1"/>
</dbReference>
<dbReference type="InterPro" id="IPR051685">
    <property type="entry name" value="Ycf3/AcsC/BcsC/TPR_MFPF"/>
</dbReference>
<dbReference type="AlphaFoldDB" id="A0A502E8S5"/>
<protein>
    <submittedName>
        <fullName evidence="4">Tetratricopeptide repeat protein</fullName>
    </submittedName>
</protein>
<dbReference type="SMART" id="SM00028">
    <property type="entry name" value="TPR"/>
    <property type="match status" value="3"/>
</dbReference>
<organism evidence="4 5">
    <name type="scientific">Flavobacterium pectinovorum</name>
    <dbReference type="NCBI Taxonomy" id="29533"/>
    <lineage>
        <taxon>Bacteria</taxon>
        <taxon>Pseudomonadati</taxon>
        <taxon>Bacteroidota</taxon>
        <taxon>Flavobacteriia</taxon>
        <taxon>Flavobacteriales</taxon>
        <taxon>Flavobacteriaceae</taxon>
        <taxon>Flavobacterium</taxon>
    </lineage>
</organism>
<comment type="caution">
    <text evidence="4">The sequence shown here is derived from an EMBL/GenBank/DDBJ whole genome shotgun (WGS) entry which is preliminary data.</text>
</comment>
<proteinExistence type="predicted"/>
<dbReference type="Gene3D" id="1.25.40.10">
    <property type="entry name" value="Tetratricopeptide repeat domain"/>
    <property type="match status" value="2"/>
</dbReference>
<dbReference type="InterPro" id="IPR011990">
    <property type="entry name" value="TPR-like_helical_dom_sf"/>
</dbReference>
<dbReference type="EMBL" id="RCZH01000019">
    <property type="protein sequence ID" value="TPG34023.1"/>
    <property type="molecule type" value="Genomic_DNA"/>
</dbReference>
<dbReference type="SUPFAM" id="SSF48452">
    <property type="entry name" value="TPR-like"/>
    <property type="match status" value="1"/>
</dbReference>
<keyword evidence="2 3" id="KW-0802">TPR repeat</keyword>
<dbReference type="Pfam" id="PF13424">
    <property type="entry name" value="TPR_12"/>
    <property type="match status" value="1"/>
</dbReference>
<gene>
    <name evidence="4" type="ORF">EAH81_22735</name>
</gene>
<name>A0A502E8S5_9FLAO</name>
<dbReference type="Proteomes" id="UP000319700">
    <property type="component" value="Unassembled WGS sequence"/>
</dbReference>
<evidence type="ECO:0000313" key="4">
    <source>
        <dbReference type="EMBL" id="TPG34023.1"/>
    </source>
</evidence>
<evidence type="ECO:0000256" key="1">
    <source>
        <dbReference type="ARBA" id="ARBA00022737"/>
    </source>
</evidence>